<name>B4S7Q5_PROA2</name>
<dbReference type="Proteomes" id="UP000002725">
    <property type="component" value="Chromosome"/>
</dbReference>
<protein>
    <submittedName>
        <fullName evidence="1">Uncharacterized protein</fullName>
    </submittedName>
</protein>
<organism evidence="1 2">
    <name type="scientific">Prosthecochloris aestuarii (strain DSM 271 / SK 413)</name>
    <dbReference type="NCBI Taxonomy" id="290512"/>
    <lineage>
        <taxon>Bacteria</taxon>
        <taxon>Pseudomonadati</taxon>
        <taxon>Chlorobiota</taxon>
        <taxon>Chlorobiia</taxon>
        <taxon>Chlorobiales</taxon>
        <taxon>Chlorobiaceae</taxon>
        <taxon>Prosthecochloris</taxon>
    </lineage>
</organism>
<reference evidence="1" key="1">
    <citation type="submission" date="2008-06" db="EMBL/GenBank/DDBJ databases">
        <title>Complete sequence of chromosome of Prosthecochloris aestuarii DSM 271.</title>
        <authorList>
            <consortium name="US DOE Joint Genome Institute"/>
            <person name="Lucas S."/>
            <person name="Copeland A."/>
            <person name="Lapidus A."/>
            <person name="Glavina del Rio T."/>
            <person name="Dalin E."/>
            <person name="Tice H."/>
            <person name="Bruce D."/>
            <person name="Goodwin L."/>
            <person name="Pitluck S."/>
            <person name="Schmutz J."/>
            <person name="Larimer F."/>
            <person name="Land M."/>
            <person name="Hauser L."/>
            <person name="Kyrpides N."/>
            <person name="Anderson I."/>
            <person name="Liu Z."/>
            <person name="Li T."/>
            <person name="Zhao F."/>
            <person name="Overmann J."/>
            <person name="Bryant D.A."/>
            <person name="Richardson P."/>
        </authorList>
    </citation>
    <scope>NUCLEOTIDE SEQUENCE [LARGE SCALE GENOMIC DNA]</scope>
    <source>
        <strain evidence="1">DSM 271</strain>
    </source>
</reference>
<keyword evidence="2" id="KW-1185">Reference proteome</keyword>
<evidence type="ECO:0000313" key="2">
    <source>
        <dbReference type="Proteomes" id="UP000002725"/>
    </source>
</evidence>
<gene>
    <name evidence="1" type="ordered locus">Paes_1055</name>
</gene>
<sequence>MIINNRFANESSLINHAILFGWLKLIEPYLLKKNGNDPAGPRAGVFQGLIEV</sequence>
<dbReference type="STRING" id="290512.Paes_1055"/>
<proteinExistence type="predicted"/>
<dbReference type="HOGENOM" id="CLU_3083396_0_0_10"/>
<accession>B4S7Q5</accession>
<dbReference type="KEGG" id="paa:Paes_1055"/>
<dbReference type="EMBL" id="CP001108">
    <property type="protein sequence ID" value="ACF46092.1"/>
    <property type="molecule type" value="Genomic_DNA"/>
</dbReference>
<dbReference type="AlphaFoldDB" id="B4S7Q5"/>
<evidence type="ECO:0000313" key="1">
    <source>
        <dbReference type="EMBL" id="ACF46092.1"/>
    </source>
</evidence>